<dbReference type="PANTHER" id="PTHR43465">
    <property type="entry name" value="DUF1680 DOMAIN PROTEIN (AFU_ORTHOLOGUE AFUA_1G08910)"/>
    <property type="match status" value="1"/>
</dbReference>
<organism evidence="3 4">
    <name type="scientific">Solirubrobacter pauli</name>
    <dbReference type="NCBI Taxonomy" id="166793"/>
    <lineage>
        <taxon>Bacteria</taxon>
        <taxon>Bacillati</taxon>
        <taxon>Actinomycetota</taxon>
        <taxon>Thermoleophilia</taxon>
        <taxon>Solirubrobacterales</taxon>
        <taxon>Solirubrobacteraceae</taxon>
        <taxon>Solirubrobacter</taxon>
    </lineage>
</organism>
<evidence type="ECO:0000259" key="1">
    <source>
        <dbReference type="Pfam" id="PF07944"/>
    </source>
</evidence>
<dbReference type="OrthoDB" id="9757939at2"/>
<keyword evidence="4" id="KW-1185">Reference proteome</keyword>
<comment type="caution">
    <text evidence="3">The sequence shown here is derived from an EMBL/GenBank/DDBJ whole genome shotgun (WGS) entry which is preliminary data.</text>
</comment>
<protein>
    <recommendedName>
        <fullName evidence="5">Glycoside hydrolase family 127 protein</fullName>
    </recommendedName>
</protein>
<dbReference type="InterPro" id="IPR008928">
    <property type="entry name" value="6-hairpin_glycosidase_sf"/>
</dbReference>
<name>A0A660L2B8_9ACTN</name>
<dbReference type="InterPro" id="IPR012878">
    <property type="entry name" value="Beta-AFase-like_GH127_cat"/>
</dbReference>
<evidence type="ECO:0000259" key="2">
    <source>
        <dbReference type="Pfam" id="PF20737"/>
    </source>
</evidence>
<dbReference type="SUPFAM" id="SSF48208">
    <property type="entry name" value="Six-hairpin glycosidases"/>
    <property type="match status" value="1"/>
</dbReference>
<feature type="domain" description="Non-reducing end beta-L-arabinofuranosidase-like GH127 catalytic" evidence="1">
    <location>
        <begin position="6"/>
        <end position="359"/>
    </location>
</feature>
<evidence type="ECO:0000313" key="4">
    <source>
        <dbReference type="Proteomes" id="UP000278962"/>
    </source>
</evidence>
<evidence type="ECO:0008006" key="5">
    <source>
        <dbReference type="Google" id="ProtNLM"/>
    </source>
</evidence>
<dbReference type="EMBL" id="RBIL01000002">
    <property type="protein sequence ID" value="RKQ88141.1"/>
    <property type="molecule type" value="Genomic_DNA"/>
</dbReference>
<proteinExistence type="predicted"/>
<dbReference type="InterPro" id="IPR049049">
    <property type="entry name" value="Beta-AFase-like_GH127_C"/>
</dbReference>
<dbReference type="GO" id="GO:0005975">
    <property type="term" value="P:carbohydrate metabolic process"/>
    <property type="evidence" value="ECO:0007669"/>
    <property type="project" value="InterPro"/>
</dbReference>
<reference evidence="3 4" key="1">
    <citation type="submission" date="2018-10" db="EMBL/GenBank/DDBJ databases">
        <title>Genomic Encyclopedia of Archaeal and Bacterial Type Strains, Phase II (KMG-II): from individual species to whole genera.</title>
        <authorList>
            <person name="Goeker M."/>
        </authorList>
    </citation>
    <scope>NUCLEOTIDE SEQUENCE [LARGE SCALE GENOMIC DNA]</scope>
    <source>
        <strain evidence="3 4">DSM 14954</strain>
    </source>
</reference>
<accession>A0A660L2B8</accession>
<sequence length="512" mass="56737">MTATIDGGFWAERRRFNREVLIPDGERRLREAGNFDNLRAAASGTGEYRGLVYQDSDLHKWVEALGWELQNGPSAELQRMADEVTALLTAAQADDGYLDTAIQVPGRERYRNLADEHEIYCMGHLIEAGLAHRPLLPVARRAADHLVATFTDRDGFCGHPEAELALIALHRATGEGAYLELARRFVDRRGHGWLPPRFGGSTYLVDRVPVREQTQVEGHAVRQLYLNCAATDLGLMEPMLTQWRDMVEGKTYITGGVGSDGSQEAFGKPWDLDPETAYAETCAAIGSFLWSWRLLQATGEARFADLMERTLYNGILVGVAPDRSEYAYANTLHGTTKRRPWFDCACCPPNVMRLLASLHRYLATDDERGLTLHHYATGTIADGVRVQTGYPFSGRVHVEADRPVRLRVPAWSADTRLDGRPVAPGYVDAGPGEITLDLDVRPRITRPDPRIAAVRGCVAFERGPLVHCAQDGELVPYGLNRGETPIRVWLPQSESLRSAWLASAPSTASAPR</sequence>
<dbReference type="AlphaFoldDB" id="A0A660L2B8"/>
<dbReference type="Pfam" id="PF07944">
    <property type="entry name" value="Beta-AFase-like_GH127_cat"/>
    <property type="match status" value="1"/>
</dbReference>
<dbReference type="PANTHER" id="PTHR43465:SF2">
    <property type="entry name" value="DUF1680 DOMAIN PROTEIN (AFU_ORTHOLOGUE AFUA_1G08910)"/>
    <property type="match status" value="1"/>
</dbReference>
<evidence type="ECO:0000313" key="3">
    <source>
        <dbReference type="EMBL" id="RKQ88141.1"/>
    </source>
</evidence>
<gene>
    <name evidence="3" type="ORF">C8N24_6182</name>
</gene>
<dbReference type="InterPro" id="IPR049174">
    <property type="entry name" value="Beta-AFase-like"/>
</dbReference>
<dbReference type="Proteomes" id="UP000278962">
    <property type="component" value="Unassembled WGS sequence"/>
</dbReference>
<dbReference type="RefSeq" id="WP_121257393.1">
    <property type="nucleotide sequence ID" value="NZ_RBIL01000002.1"/>
</dbReference>
<dbReference type="Pfam" id="PF20737">
    <property type="entry name" value="Glyco_hydro127C"/>
    <property type="match status" value="1"/>
</dbReference>
<feature type="domain" description="Non-reducing end beta-L-arabinofuranosidase-like GH127 C-terminal" evidence="2">
    <location>
        <begin position="442"/>
        <end position="469"/>
    </location>
</feature>